<organism evidence="1 2">
    <name type="scientific">Nephila pilipes</name>
    <name type="common">Giant wood spider</name>
    <name type="synonym">Nephila maculata</name>
    <dbReference type="NCBI Taxonomy" id="299642"/>
    <lineage>
        <taxon>Eukaryota</taxon>
        <taxon>Metazoa</taxon>
        <taxon>Ecdysozoa</taxon>
        <taxon>Arthropoda</taxon>
        <taxon>Chelicerata</taxon>
        <taxon>Arachnida</taxon>
        <taxon>Araneae</taxon>
        <taxon>Araneomorphae</taxon>
        <taxon>Entelegynae</taxon>
        <taxon>Araneoidea</taxon>
        <taxon>Nephilidae</taxon>
        <taxon>Nephila</taxon>
    </lineage>
</organism>
<comment type="caution">
    <text evidence="1">The sequence shown here is derived from an EMBL/GenBank/DDBJ whole genome shotgun (WGS) entry which is preliminary data.</text>
</comment>
<name>A0A8X6NZW0_NEPPI</name>
<keyword evidence="2" id="KW-1185">Reference proteome</keyword>
<dbReference type="EMBL" id="BMAW01015389">
    <property type="protein sequence ID" value="GFT43368.1"/>
    <property type="molecule type" value="Genomic_DNA"/>
</dbReference>
<dbReference type="AlphaFoldDB" id="A0A8X6NZW0"/>
<evidence type="ECO:0000313" key="1">
    <source>
        <dbReference type="EMBL" id="GFT43368.1"/>
    </source>
</evidence>
<proteinExistence type="predicted"/>
<protein>
    <submittedName>
        <fullName evidence="1">Uncharacterized protein</fullName>
    </submittedName>
</protein>
<dbReference type="Proteomes" id="UP000887013">
    <property type="component" value="Unassembled WGS sequence"/>
</dbReference>
<gene>
    <name evidence="1" type="ORF">NPIL_517101</name>
</gene>
<accession>A0A8X6NZW0</accession>
<reference evidence="1" key="1">
    <citation type="submission" date="2020-08" db="EMBL/GenBank/DDBJ databases">
        <title>Multicomponent nature underlies the extraordinary mechanical properties of spider dragline silk.</title>
        <authorList>
            <person name="Kono N."/>
            <person name="Nakamura H."/>
            <person name="Mori M."/>
            <person name="Yoshida Y."/>
            <person name="Ohtoshi R."/>
            <person name="Malay A.D."/>
            <person name="Moran D.A.P."/>
            <person name="Tomita M."/>
            <person name="Numata K."/>
            <person name="Arakawa K."/>
        </authorList>
    </citation>
    <scope>NUCLEOTIDE SEQUENCE</scope>
</reference>
<evidence type="ECO:0000313" key="2">
    <source>
        <dbReference type="Proteomes" id="UP000887013"/>
    </source>
</evidence>
<sequence>MGFDLADRLEGIFFAKEVMTGVANNRNIASRLNRVEGNAFFLYPKSELFINTAGLDGSARSIAHTPVELSSSVLAEPVMKRRKEPFFIGIRRAYAPDTRRPWVQRECGFGALSS</sequence>